<dbReference type="SUPFAM" id="SSF103473">
    <property type="entry name" value="MFS general substrate transporter"/>
    <property type="match status" value="1"/>
</dbReference>
<feature type="transmembrane region" description="Helical" evidence="3">
    <location>
        <begin position="414"/>
        <end position="433"/>
    </location>
</feature>
<dbReference type="GO" id="GO:0000329">
    <property type="term" value="C:fungal-type vacuole membrane"/>
    <property type="evidence" value="ECO:0007669"/>
    <property type="project" value="TreeGrafter"/>
</dbReference>
<sequence length="956" mass="103773">MDGNEKQGLAVLLDQVCLLSVLWHLDLIEYGRVLIEEGFDDLETFSNVGNQDLKSLKLKRDDARMMEAFITSCRNLHNVLPLDPSRPLVTWGHVQSEAFESLLSSVRAAENPRSKQKSVLTLPPALDSLDTLSSFFRSQNGGRPSKIKPRVLSGALSDIPQCKSIIEKARKAAVAWVELSCRVSKGGPSHEATTYPPAPIQGGHIHALYRPSVMHAGSPTASSPTSGTPVWSPEAGTNLSSLRQADSTASGVGSRSASSAMSPQELYADRQDSNSMASPGLNVASYTGQSSPPMAYSPSIASVTHLPTSQTQTIWSPVNQGIFAYAAPPGTPMPQQAYNSTLQNTPVTYAPDTPPETSQNVSAAAFWSPSYDAYQFTTTPYDPNRPPYNQQGESFAVYPCRCVAIWSRRHRDRFLDTAWTFSATLAVLAHFYLHPVDATSSKCFDSLELLYPLLRLFSFLPVMSIVTRLQTYTSWLVHEFGLYTLYNAGRDVHIIIVLRMMRAFCFGTIGLIFALYFNALGVSDARIGLFMTLTQLGDVVLSLVLTFGADSLGRRRALLLGAMLMVVAGVIFAGTENYWLMLAAAIVGVISPGGNEIGPFRAIEESTLAHLCETPEQRPEIFVWYVVLATVTGAAGLVAAGFIVDISKSLDNWTEVDGYKILFWIYAGVGVLQCFLALFLSKDCEFDDRETPDDCRKPTSSINTDESTPLINPPNGHSIPPSDPDVDHEKRGFRLPISRISPSTIPVLLKLLLLFSIDSLASGIMPWSLLNYYLDLKFPISKSTLGTLMSLAWLSSAVCNIFSAPLARRIGLIPTMVATHLAAAIFLGLTPVPRSLSFTVALIFVRASLNSMDQAPRSAFLAAVIKPSERTPVMGTVNVFKTLAQAAGPSLTGALAQEGRFWIAFVVAGALKVGYDVGLLVLFWGNRIGEKEKEGDSEEEVDGDGDDIGEGEGPAN</sequence>
<feature type="region of interest" description="Disordered" evidence="2">
    <location>
        <begin position="214"/>
        <end position="266"/>
    </location>
</feature>
<feature type="transmembrane region" description="Helical" evidence="3">
    <location>
        <begin position="810"/>
        <end position="829"/>
    </location>
</feature>
<keyword evidence="6" id="KW-1185">Reference proteome</keyword>
<feature type="compositionally biased region" description="Polar residues" evidence="2">
    <location>
        <begin position="235"/>
        <end position="246"/>
    </location>
</feature>
<feature type="transmembrane region" description="Helical" evidence="3">
    <location>
        <begin position="785"/>
        <end position="803"/>
    </location>
</feature>
<feature type="transmembrane region" description="Helical" evidence="3">
    <location>
        <begin position="621"/>
        <end position="643"/>
    </location>
</feature>
<dbReference type="EMBL" id="ML996577">
    <property type="protein sequence ID" value="KAF2755583.1"/>
    <property type="molecule type" value="Genomic_DNA"/>
</dbReference>
<keyword evidence="3" id="KW-1133">Transmembrane helix</keyword>
<evidence type="ECO:0000256" key="3">
    <source>
        <dbReference type="SAM" id="Phobius"/>
    </source>
</evidence>
<dbReference type="InterPro" id="IPR020846">
    <property type="entry name" value="MFS_dom"/>
</dbReference>
<dbReference type="GO" id="GO:0022857">
    <property type="term" value="F:transmembrane transporter activity"/>
    <property type="evidence" value="ECO:0007669"/>
    <property type="project" value="InterPro"/>
</dbReference>
<feature type="transmembrane region" description="Helical" evidence="3">
    <location>
        <begin position="663"/>
        <end position="680"/>
    </location>
</feature>
<keyword evidence="3" id="KW-0472">Membrane</keyword>
<feature type="compositionally biased region" description="Low complexity" evidence="2">
    <location>
        <begin position="216"/>
        <end position="229"/>
    </location>
</feature>
<proteinExistence type="predicted"/>
<dbReference type="RefSeq" id="XP_033598034.1">
    <property type="nucleotide sequence ID" value="XM_033748395.1"/>
</dbReference>
<feature type="domain" description="Major facilitator superfamily (MFS) profile" evidence="4">
    <location>
        <begin position="747"/>
        <end position="956"/>
    </location>
</feature>
<feature type="compositionally biased region" description="Polar residues" evidence="2">
    <location>
        <begin position="698"/>
        <end position="710"/>
    </location>
</feature>
<feature type="transmembrane region" description="Helical" evidence="3">
    <location>
        <begin position="747"/>
        <end position="765"/>
    </location>
</feature>
<evidence type="ECO:0000313" key="6">
    <source>
        <dbReference type="Proteomes" id="UP000799437"/>
    </source>
</evidence>
<feature type="transmembrane region" description="Helical" evidence="3">
    <location>
        <begin position="579"/>
        <end position="600"/>
    </location>
</feature>
<feature type="compositionally biased region" description="Acidic residues" evidence="2">
    <location>
        <begin position="935"/>
        <end position="950"/>
    </location>
</feature>
<feature type="region of interest" description="Disordered" evidence="2">
    <location>
        <begin position="689"/>
        <end position="727"/>
    </location>
</feature>
<evidence type="ECO:0000256" key="1">
    <source>
        <dbReference type="ARBA" id="ARBA00004141"/>
    </source>
</evidence>
<feature type="transmembrane region" description="Helical" evidence="3">
    <location>
        <begin position="492"/>
        <end position="517"/>
    </location>
</feature>
<evidence type="ECO:0000256" key="2">
    <source>
        <dbReference type="SAM" id="MobiDB-lite"/>
    </source>
</evidence>
<dbReference type="Proteomes" id="UP000799437">
    <property type="component" value="Unassembled WGS sequence"/>
</dbReference>
<dbReference type="InterPro" id="IPR011701">
    <property type="entry name" value="MFS"/>
</dbReference>
<name>A0A6A6VZ61_9PEZI</name>
<dbReference type="AlphaFoldDB" id="A0A6A6VZ61"/>
<dbReference type="InterPro" id="IPR036259">
    <property type="entry name" value="MFS_trans_sf"/>
</dbReference>
<feature type="region of interest" description="Disordered" evidence="2">
    <location>
        <begin position="271"/>
        <end position="290"/>
    </location>
</feature>
<feature type="compositionally biased region" description="Low complexity" evidence="2">
    <location>
        <begin position="247"/>
        <end position="262"/>
    </location>
</feature>
<gene>
    <name evidence="5" type="ORF">EJ05DRAFT_513072</name>
</gene>
<feature type="region of interest" description="Disordered" evidence="2">
    <location>
        <begin position="931"/>
        <end position="956"/>
    </location>
</feature>
<dbReference type="Gene3D" id="1.20.1250.20">
    <property type="entry name" value="MFS general substrate transporter like domains"/>
    <property type="match status" value="1"/>
</dbReference>
<dbReference type="PROSITE" id="PS50850">
    <property type="entry name" value="MFS"/>
    <property type="match status" value="1"/>
</dbReference>
<feature type="transmembrane region" description="Helical" evidence="3">
    <location>
        <begin position="901"/>
        <end position="924"/>
    </location>
</feature>
<dbReference type="PANTHER" id="PTHR23520">
    <property type="entry name" value="TRANSPORTER, PUTATIVE (AFU_ORTHOLOGUE AFUA_3G04000)-RELATED"/>
    <property type="match status" value="1"/>
</dbReference>
<dbReference type="GeneID" id="54489449"/>
<evidence type="ECO:0000313" key="5">
    <source>
        <dbReference type="EMBL" id="KAF2755583.1"/>
    </source>
</evidence>
<dbReference type="Pfam" id="PF07690">
    <property type="entry name" value="MFS_1"/>
    <property type="match status" value="2"/>
</dbReference>
<protein>
    <submittedName>
        <fullName evidence="5">MFS general substrate transporter</fullName>
    </submittedName>
</protein>
<feature type="transmembrane region" description="Helical" evidence="3">
    <location>
        <begin position="556"/>
        <end position="573"/>
    </location>
</feature>
<comment type="subcellular location">
    <subcellularLocation>
        <location evidence="1">Membrane</location>
        <topology evidence="1">Multi-pass membrane protein</topology>
    </subcellularLocation>
</comment>
<dbReference type="PANTHER" id="PTHR23520:SF5">
    <property type="entry name" value="TRANSPORTER, PUTATIVE (AFU_ORTHOLOGUE AFUA_3G04000)-RELATED"/>
    <property type="match status" value="1"/>
</dbReference>
<feature type="transmembrane region" description="Helical" evidence="3">
    <location>
        <begin position="529"/>
        <end position="549"/>
    </location>
</feature>
<reference evidence="5" key="1">
    <citation type="journal article" date="2020" name="Stud. Mycol.">
        <title>101 Dothideomycetes genomes: a test case for predicting lifestyles and emergence of pathogens.</title>
        <authorList>
            <person name="Haridas S."/>
            <person name="Albert R."/>
            <person name="Binder M."/>
            <person name="Bloem J."/>
            <person name="Labutti K."/>
            <person name="Salamov A."/>
            <person name="Andreopoulos B."/>
            <person name="Baker S."/>
            <person name="Barry K."/>
            <person name="Bills G."/>
            <person name="Bluhm B."/>
            <person name="Cannon C."/>
            <person name="Castanera R."/>
            <person name="Culley D."/>
            <person name="Daum C."/>
            <person name="Ezra D."/>
            <person name="Gonzalez J."/>
            <person name="Henrissat B."/>
            <person name="Kuo A."/>
            <person name="Liang C."/>
            <person name="Lipzen A."/>
            <person name="Lutzoni F."/>
            <person name="Magnuson J."/>
            <person name="Mondo S."/>
            <person name="Nolan M."/>
            <person name="Ohm R."/>
            <person name="Pangilinan J."/>
            <person name="Park H.-J."/>
            <person name="Ramirez L."/>
            <person name="Alfaro M."/>
            <person name="Sun H."/>
            <person name="Tritt A."/>
            <person name="Yoshinaga Y."/>
            <person name="Zwiers L.-H."/>
            <person name="Turgeon B."/>
            <person name="Goodwin S."/>
            <person name="Spatafora J."/>
            <person name="Crous P."/>
            <person name="Grigoriev I."/>
        </authorList>
    </citation>
    <scope>NUCLEOTIDE SEQUENCE</scope>
    <source>
        <strain evidence="5">CBS 121739</strain>
    </source>
</reference>
<organism evidence="5 6">
    <name type="scientific">Pseudovirgaria hyperparasitica</name>
    <dbReference type="NCBI Taxonomy" id="470096"/>
    <lineage>
        <taxon>Eukaryota</taxon>
        <taxon>Fungi</taxon>
        <taxon>Dikarya</taxon>
        <taxon>Ascomycota</taxon>
        <taxon>Pezizomycotina</taxon>
        <taxon>Dothideomycetes</taxon>
        <taxon>Dothideomycetes incertae sedis</taxon>
        <taxon>Acrospermales</taxon>
        <taxon>Acrospermaceae</taxon>
        <taxon>Pseudovirgaria</taxon>
    </lineage>
</organism>
<dbReference type="OrthoDB" id="10027823at2759"/>
<keyword evidence="3" id="KW-0812">Transmembrane</keyword>
<accession>A0A6A6VZ61</accession>
<evidence type="ECO:0000259" key="4">
    <source>
        <dbReference type="PROSITE" id="PS50850"/>
    </source>
</evidence>